<protein>
    <submittedName>
        <fullName evidence="1">Uncharacterized protein</fullName>
    </submittedName>
</protein>
<dbReference type="AlphaFoldDB" id="A0A0A9F218"/>
<name>A0A0A9F218_ARUDO</name>
<organism evidence="1">
    <name type="scientific">Arundo donax</name>
    <name type="common">Giant reed</name>
    <name type="synonym">Donax arundinaceus</name>
    <dbReference type="NCBI Taxonomy" id="35708"/>
    <lineage>
        <taxon>Eukaryota</taxon>
        <taxon>Viridiplantae</taxon>
        <taxon>Streptophyta</taxon>
        <taxon>Embryophyta</taxon>
        <taxon>Tracheophyta</taxon>
        <taxon>Spermatophyta</taxon>
        <taxon>Magnoliopsida</taxon>
        <taxon>Liliopsida</taxon>
        <taxon>Poales</taxon>
        <taxon>Poaceae</taxon>
        <taxon>PACMAD clade</taxon>
        <taxon>Arundinoideae</taxon>
        <taxon>Arundineae</taxon>
        <taxon>Arundo</taxon>
    </lineage>
</organism>
<reference evidence="1" key="2">
    <citation type="journal article" date="2015" name="Data Brief">
        <title>Shoot transcriptome of the giant reed, Arundo donax.</title>
        <authorList>
            <person name="Barrero R.A."/>
            <person name="Guerrero F.D."/>
            <person name="Moolhuijzen P."/>
            <person name="Goolsby J.A."/>
            <person name="Tidwell J."/>
            <person name="Bellgard S.E."/>
            <person name="Bellgard M.I."/>
        </authorList>
    </citation>
    <scope>NUCLEOTIDE SEQUENCE</scope>
    <source>
        <tissue evidence="1">Shoot tissue taken approximately 20 cm above the soil surface</tissue>
    </source>
</reference>
<proteinExistence type="predicted"/>
<accession>A0A0A9F218</accession>
<sequence>MRLQCFSRGYALHQSTHNGFRVCTRNSPICSQHIKASVALV</sequence>
<dbReference type="EMBL" id="GBRH01193745">
    <property type="protein sequence ID" value="JAE04151.1"/>
    <property type="molecule type" value="Transcribed_RNA"/>
</dbReference>
<reference evidence="1" key="1">
    <citation type="submission" date="2014-09" db="EMBL/GenBank/DDBJ databases">
        <authorList>
            <person name="Magalhaes I.L.F."/>
            <person name="Oliveira U."/>
            <person name="Santos F.R."/>
            <person name="Vidigal T.H.D.A."/>
            <person name="Brescovit A.D."/>
            <person name="Santos A.J."/>
        </authorList>
    </citation>
    <scope>NUCLEOTIDE SEQUENCE</scope>
    <source>
        <tissue evidence="1">Shoot tissue taken approximately 20 cm above the soil surface</tissue>
    </source>
</reference>
<evidence type="ECO:0000313" key="1">
    <source>
        <dbReference type="EMBL" id="JAE04151.1"/>
    </source>
</evidence>